<keyword evidence="1" id="KW-0732">Signal</keyword>
<dbReference type="SMART" id="SM00254">
    <property type="entry name" value="ShKT"/>
    <property type="match status" value="2"/>
</dbReference>
<dbReference type="InterPro" id="IPR003582">
    <property type="entry name" value="ShKT_dom"/>
</dbReference>
<dbReference type="Proteomes" id="UP001295423">
    <property type="component" value="Unassembled WGS sequence"/>
</dbReference>
<evidence type="ECO:0000313" key="4">
    <source>
        <dbReference type="Proteomes" id="UP001295423"/>
    </source>
</evidence>
<protein>
    <recommendedName>
        <fullName evidence="2">ShKT domain-containing protein</fullName>
    </recommendedName>
</protein>
<feature type="chain" id="PRO_5041907878" description="ShKT domain-containing protein" evidence="1">
    <location>
        <begin position="23"/>
        <end position="159"/>
    </location>
</feature>
<feature type="domain" description="ShKT" evidence="2">
    <location>
        <begin position="124"/>
        <end position="158"/>
    </location>
</feature>
<evidence type="ECO:0000256" key="1">
    <source>
        <dbReference type="SAM" id="SignalP"/>
    </source>
</evidence>
<dbReference type="AlphaFoldDB" id="A0AAD2JMM2"/>
<reference evidence="3" key="1">
    <citation type="submission" date="2023-08" db="EMBL/GenBank/DDBJ databases">
        <authorList>
            <person name="Audoor S."/>
            <person name="Bilcke G."/>
        </authorList>
    </citation>
    <scope>NUCLEOTIDE SEQUENCE</scope>
</reference>
<evidence type="ECO:0000313" key="3">
    <source>
        <dbReference type="EMBL" id="CAJ1965341.1"/>
    </source>
</evidence>
<sequence>MSPMSLLFQFLLVSSIATNSSSTMMMMMVQAQECAPNGVCDTHPRCSVWKEEGECKKSAGYMQRYCPVSCGYANTPKHTAAELLEQSIQFGVKQEATGESKELTLGVIVKTIEYMKEPRDVHFCKNKHEFCSFWATVGECDGNPGWMQANCGPACGNCK</sequence>
<comment type="caution">
    <text evidence="3">The sequence shown here is derived from an EMBL/GenBank/DDBJ whole genome shotgun (WGS) entry which is preliminary data.</text>
</comment>
<keyword evidence="4" id="KW-1185">Reference proteome</keyword>
<feature type="domain" description="ShKT" evidence="2">
    <location>
        <begin position="34"/>
        <end position="73"/>
    </location>
</feature>
<proteinExistence type="predicted"/>
<gene>
    <name evidence="3" type="ORF">CYCCA115_LOCUS21068</name>
</gene>
<dbReference type="EMBL" id="CAKOGP040002202">
    <property type="protein sequence ID" value="CAJ1965341.1"/>
    <property type="molecule type" value="Genomic_DNA"/>
</dbReference>
<name>A0AAD2JMM2_9STRA</name>
<dbReference type="Pfam" id="PF01549">
    <property type="entry name" value="ShK"/>
    <property type="match status" value="2"/>
</dbReference>
<accession>A0AAD2JMM2</accession>
<feature type="signal peptide" evidence="1">
    <location>
        <begin position="1"/>
        <end position="22"/>
    </location>
</feature>
<evidence type="ECO:0000259" key="2">
    <source>
        <dbReference type="PROSITE" id="PS51670"/>
    </source>
</evidence>
<dbReference type="PROSITE" id="PS51670">
    <property type="entry name" value="SHKT"/>
    <property type="match status" value="2"/>
</dbReference>
<organism evidence="3 4">
    <name type="scientific">Cylindrotheca closterium</name>
    <dbReference type="NCBI Taxonomy" id="2856"/>
    <lineage>
        <taxon>Eukaryota</taxon>
        <taxon>Sar</taxon>
        <taxon>Stramenopiles</taxon>
        <taxon>Ochrophyta</taxon>
        <taxon>Bacillariophyta</taxon>
        <taxon>Bacillariophyceae</taxon>
        <taxon>Bacillariophycidae</taxon>
        <taxon>Bacillariales</taxon>
        <taxon>Bacillariaceae</taxon>
        <taxon>Cylindrotheca</taxon>
    </lineage>
</organism>